<dbReference type="InterPro" id="IPR051076">
    <property type="entry name" value="Golgi_membrane_TVP38/TMEM64"/>
</dbReference>
<protein>
    <recommendedName>
        <fullName evidence="4">Golgi apparatus membrane protein TVP38</fullName>
    </recommendedName>
    <alternativeName>
        <fullName evidence="5">Golgi apparatus membrane protein tvp38</fullName>
    </alternativeName>
</protein>
<evidence type="ECO:0000256" key="4">
    <source>
        <dbReference type="ARBA" id="ARBA00013533"/>
    </source>
</evidence>
<keyword evidence="6 11" id="KW-0812">Transmembrane</keyword>
<evidence type="ECO:0000313" key="13">
    <source>
        <dbReference type="EMBL" id="RXK40059.1"/>
    </source>
</evidence>
<gene>
    <name evidence="13" type="ORF">M231_02699</name>
</gene>
<reference evidence="13 14" key="1">
    <citation type="submission" date="2016-06" db="EMBL/GenBank/DDBJ databases">
        <title>Evolution of pathogenesis and genome organization in the Tremellales.</title>
        <authorList>
            <person name="Cuomo C."/>
            <person name="Litvintseva A."/>
            <person name="Heitman J."/>
            <person name="Chen Y."/>
            <person name="Sun S."/>
            <person name="Springer D."/>
            <person name="Dromer F."/>
            <person name="Young S."/>
            <person name="Zeng Q."/>
            <person name="Chapman S."/>
            <person name="Gujja S."/>
            <person name="Saif S."/>
            <person name="Birren B."/>
        </authorList>
    </citation>
    <scope>NUCLEOTIDE SEQUENCE [LARGE SCALE GENOMIC DNA]</scope>
    <source>
        <strain evidence="13 14">ATCC 28783</strain>
    </source>
</reference>
<dbReference type="InterPro" id="IPR032816">
    <property type="entry name" value="VTT_dom"/>
</dbReference>
<evidence type="ECO:0000256" key="9">
    <source>
        <dbReference type="ARBA" id="ARBA00023136"/>
    </source>
</evidence>
<evidence type="ECO:0000256" key="10">
    <source>
        <dbReference type="SAM" id="MobiDB-lite"/>
    </source>
</evidence>
<evidence type="ECO:0000313" key="14">
    <source>
        <dbReference type="Proteomes" id="UP000289152"/>
    </source>
</evidence>
<organism evidence="13 14">
    <name type="scientific">Tremella mesenterica</name>
    <name type="common">Jelly fungus</name>
    <dbReference type="NCBI Taxonomy" id="5217"/>
    <lineage>
        <taxon>Eukaryota</taxon>
        <taxon>Fungi</taxon>
        <taxon>Dikarya</taxon>
        <taxon>Basidiomycota</taxon>
        <taxon>Agaricomycotina</taxon>
        <taxon>Tremellomycetes</taxon>
        <taxon>Tremellales</taxon>
        <taxon>Tremellaceae</taxon>
        <taxon>Tremella</taxon>
    </lineage>
</organism>
<feature type="transmembrane region" description="Helical" evidence="11">
    <location>
        <begin position="152"/>
        <end position="174"/>
    </location>
</feature>
<feature type="transmembrane region" description="Helical" evidence="11">
    <location>
        <begin position="266"/>
        <end position="287"/>
    </location>
</feature>
<evidence type="ECO:0000256" key="2">
    <source>
        <dbReference type="ARBA" id="ARBA00004653"/>
    </source>
</evidence>
<comment type="similarity">
    <text evidence="3">Belongs to the TVP38/TMEM64 family.</text>
</comment>
<feature type="transmembrane region" description="Helical" evidence="11">
    <location>
        <begin position="117"/>
        <end position="146"/>
    </location>
</feature>
<comment type="function">
    <text evidence="1">Golgi membrane protein involved in vesicular trafficking and spindle migration.</text>
</comment>
<evidence type="ECO:0000256" key="1">
    <source>
        <dbReference type="ARBA" id="ARBA00002978"/>
    </source>
</evidence>
<sequence>MSPFFRQDAQARIHPEPLQNPPVNQPSFPDAPARRHSLMEETDDELTEDEREAYEKGIITWEKAKHWRFWLRREWLWWYVGLVVIIVLVALLAFFHRSIVDWLTPFTQRIRTVKDGWLIPVALMFVLSFPPLFGNEILMVLVGVVWGLGRGFAIVTVGTILGEVANYAVFKYWCRGRADRLARTNLNYACLARAIEEGGIIMAWLVRLSVIPTHFTTVVFAVCGLPFWKFFIALIGGLPKQLITVYSQLFHPPVVLARNSGTNSHVVSDLVFLATAIISLGCLWFIYRKMASVRRQVILDMRKDLQKHHIATSEPPLEIEMGEKRRFNWRHPFGGSRRQNGKMDLPRPLTPPEEGFAASPMDQRT</sequence>
<evidence type="ECO:0000256" key="8">
    <source>
        <dbReference type="ARBA" id="ARBA00023034"/>
    </source>
</evidence>
<keyword evidence="14" id="KW-1185">Reference proteome</keyword>
<feature type="transmembrane region" description="Helical" evidence="11">
    <location>
        <begin position="218"/>
        <end position="238"/>
    </location>
</feature>
<dbReference type="AlphaFoldDB" id="A0A4Q1BQ62"/>
<dbReference type="Proteomes" id="UP000289152">
    <property type="component" value="Unassembled WGS sequence"/>
</dbReference>
<dbReference type="PANTHER" id="PTHR47549">
    <property type="entry name" value="GOLGI APPARATUS MEMBRANE PROTEIN TVP38-RELATED"/>
    <property type="match status" value="1"/>
</dbReference>
<evidence type="ECO:0000259" key="12">
    <source>
        <dbReference type="Pfam" id="PF09335"/>
    </source>
</evidence>
<dbReference type="VEuPathDB" id="FungiDB:TREMEDRAFT_74454"/>
<accession>A0A4Q1BQ62</accession>
<dbReference type="InParanoid" id="A0A4Q1BQ62"/>
<evidence type="ECO:0000256" key="5">
    <source>
        <dbReference type="ARBA" id="ARBA00020673"/>
    </source>
</evidence>
<keyword evidence="8" id="KW-0333">Golgi apparatus</keyword>
<feature type="transmembrane region" description="Helical" evidence="11">
    <location>
        <begin position="76"/>
        <end position="96"/>
    </location>
</feature>
<dbReference type="PANTHER" id="PTHR47549:SF2">
    <property type="entry name" value="GOLGI APPARATUS MEMBRANE PROTEIN TVP38"/>
    <property type="match status" value="1"/>
</dbReference>
<dbReference type="FunCoup" id="A0A4Q1BQ62">
    <property type="interactions" value="23"/>
</dbReference>
<name>A0A4Q1BQ62_TREME</name>
<dbReference type="EMBL" id="SDIL01000023">
    <property type="protein sequence ID" value="RXK40059.1"/>
    <property type="molecule type" value="Genomic_DNA"/>
</dbReference>
<evidence type="ECO:0000256" key="6">
    <source>
        <dbReference type="ARBA" id="ARBA00022692"/>
    </source>
</evidence>
<dbReference type="GO" id="GO:0000139">
    <property type="term" value="C:Golgi membrane"/>
    <property type="evidence" value="ECO:0007669"/>
    <property type="project" value="UniProtKB-SubCell"/>
</dbReference>
<evidence type="ECO:0000256" key="7">
    <source>
        <dbReference type="ARBA" id="ARBA00022989"/>
    </source>
</evidence>
<feature type="region of interest" description="Disordered" evidence="10">
    <location>
        <begin position="1"/>
        <end position="33"/>
    </location>
</feature>
<feature type="domain" description="VTT" evidence="12">
    <location>
        <begin position="135"/>
        <end position="247"/>
    </location>
</feature>
<dbReference type="Pfam" id="PF09335">
    <property type="entry name" value="VTT_dom"/>
    <property type="match status" value="1"/>
</dbReference>
<proteinExistence type="inferred from homology"/>
<dbReference type="OrthoDB" id="166803at2759"/>
<evidence type="ECO:0000256" key="3">
    <source>
        <dbReference type="ARBA" id="ARBA00008640"/>
    </source>
</evidence>
<evidence type="ECO:0000256" key="11">
    <source>
        <dbReference type="SAM" id="Phobius"/>
    </source>
</evidence>
<comment type="subcellular location">
    <subcellularLocation>
        <location evidence="2">Golgi apparatus membrane</location>
        <topology evidence="2">Multi-pass membrane protein</topology>
    </subcellularLocation>
</comment>
<comment type="caution">
    <text evidence="13">The sequence shown here is derived from an EMBL/GenBank/DDBJ whole genome shotgun (WGS) entry which is preliminary data.</text>
</comment>
<keyword evidence="9 11" id="KW-0472">Membrane</keyword>
<feature type="region of interest" description="Disordered" evidence="10">
    <location>
        <begin position="330"/>
        <end position="365"/>
    </location>
</feature>
<keyword evidence="7 11" id="KW-1133">Transmembrane helix</keyword>